<feature type="chain" id="PRO_5042181542" description="Kelch repeat protein" evidence="7">
    <location>
        <begin position="29"/>
        <end position="639"/>
    </location>
</feature>
<dbReference type="Gene3D" id="1.20.5.510">
    <property type="entry name" value="Single helix bin"/>
    <property type="match status" value="1"/>
</dbReference>
<feature type="region of interest" description="Disordered" evidence="5">
    <location>
        <begin position="595"/>
        <end position="639"/>
    </location>
</feature>
<dbReference type="PANTHER" id="PTHR15549:SF33">
    <property type="entry name" value="MEMBRANE PROTEIN WSC4, PUTATIVE (AFU_ORTHOLOGUE AFUA_5G09020)-RELATED"/>
    <property type="match status" value="1"/>
</dbReference>
<evidence type="ECO:0000256" key="2">
    <source>
        <dbReference type="ARBA" id="ARBA00022692"/>
    </source>
</evidence>
<feature type="region of interest" description="Disordered" evidence="5">
    <location>
        <begin position="476"/>
        <end position="504"/>
    </location>
</feature>
<accession>A0AAE0HSK3</accession>
<proteinExistence type="predicted"/>
<reference evidence="8" key="1">
    <citation type="journal article" date="2023" name="Mol. Phylogenet. Evol.">
        <title>Genome-scale phylogeny and comparative genomics of the fungal order Sordariales.</title>
        <authorList>
            <person name="Hensen N."/>
            <person name="Bonometti L."/>
            <person name="Westerberg I."/>
            <person name="Brannstrom I.O."/>
            <person name="Guillou S."/>
            <person name="Cros-Aarteil S."/>
            <person name="Calhoun S."/>
            <person name="Haridas S."/>
            <person name="Kuo A."/>
            <person name="Mondo S."/>
            <person name="Pangilinan J."/>
            <person name="Riley R."/>
            <person name="LaButti K."/>
            <person name="Andreopoulos B."/>
            <person name="Lipzen A."/>
            <person name="Chen C."/>
            <person name="Yan M."/>
            <person name="Daum C."/>
            <person name="Ng V."/>
            <person name="Clum A."/>
            <person name="Steindorff A."/>
            <person name="Ohm R.A."/>
            <person name="Martin F."/>
            <person name="Silar P."/>
            <person name="Natvig D.O."/>
            <person name="Lalanne C."/>
            <person name="Gautier V."/>
            <person name="Ament-Velasquez S.L."/>
            <person name="Kruys A."/>
            <person name="Hutchinson M.I."/>
            <person name="Powell A.J."/>
            <person name="Barry K."/>
            <person name="Miller A.N."/>
            <person name="Grigoriev I.V."/>
            <person name="Debuchy R."/>
            <person name="Gladieux P."/>
            <person name="Hiltunen Thoren M."/>
            <person name="Johannesson H."/>
        </authorList>
    </citation>
    <scope>NUCLEOTIDE SEQUENCE</scope>
    <source>
        <strain evidence="8">CBS 118394</strain>
    </source>
</reference>
<keyword evidence="3 6" id="KW-1133">Transmembrane helix</keyword>
<name>A0AAE0HSK3_9PEZI</name>
<protein>
    <recommendedName>
        <fullName evidence="10">Kelch repeat protein</fullName>
    </recommendedName>
</protein>
<evidence type="ECO:0000256" key="7">
    <source>
        <dbReference type="SAM" id="SignalP"/>
    </source>
</evidence>
<feature type="compositionally biased region" description="Polar residues" evidence="5">
    <location>
        <begin position="596"/>
        <end position="619"/>
    </location>
</feature>
<keyword evidence="9" id="KW-1185">Reference proteome</keyword>
<keyword evidence="2 6" id="KW-0812">Transmembrane</keyword>
<evidence type="ECO:0000256" key="1">
    <source>
        <dbReference type="ARBA" id="ARBA00004167"/>
    </source>
</evidence>
<gene>
    <name evidence="8" type="ORF">B0H66DRAFT_394322</name>
</gene>
<reference evidence="8" key="2">
    <citation type="submission" date="2023-06" db="EMBL/GenBank/DDBJ databases">
        <authorList>
            <consortium name="Lawrence Berkeley National Laboratory"/>
            <person name="Haridas S."/>
            <person name="Hensen N."/>
            <person name="Bonometti L."/>
            <person name="Westerberg I."/>
            <person name="Brannstrom I.O."/>
            <person name="Guillou S."/>
            <person name="Cros-Aarteil S."/>
            <person name="Calhoun S."/>
            <person name="Kuo A."/>
            <person name="Mondo S."/>
            <person name="Pangilinan J."/>
            <person name="Riley R."/>
            <person name="Labutti K."/>
            <person name="Andreopoulos B."/>
            <person name="Lipzen A."/>
            <person name="Chen C."/>
            <person name="Yanf M."/>
            <person name="Daum C."/>
            <person name="Ng V."/>
            <person name="Clum A."/>
            <person name="Steindorff A."/>
            <person name="Ohm R."/>
            <person name="Martin F."/>
            <person name="Silar P."/>
            <person name="Natvig D."/>
            <person name="Lalanne C."/>
            <person name="Gautier V."/>
            <person name="Ament-Velasquez S.L."/>
            <person name="Kruys A."/>
            <person name="Hutchinson M.I."/>
            <person name="Powell A.J."/>
            <person name="Barry K."/>
            <person name="Miller A.N."/>
            <person name="Grigoriev I.V."/>
            <person name="Debuchy R."/>
            <person name="Gladieux P."/>
            <person name="Thoren M.H."/>
            <person name="Johannesson H."/>
        </authorList>
    </citation>
    <scope>NUCLEOTIDE SEQUENCE</scope>
    <source>
        <strain evidence="8">CBS 118394</strain>
    </source>
</reference>
<organism evidence="8 9">
    <name type="scientific">Apodospora peruviana</name>
    <dbReference type="NCBI Taxonomy" id="516989"/>
    <lineage>
        <taxon>Eukaryota</taxon>
        <taxon>Fungi</taxon>
        <taxon>Dikarya</taxon>
        <taxon>Ascomycota</taxon>
        <taxon>Pezizomycotina</taxon>
        <taxon>Sordariomycetes</taxon>
        <taxon>Sordariomycetidae</taxon>
        <taxon>Sordariales</taxon>
        <taxon>Lasiosphaeriaceae</taxon>
        <taxon>Apodospora</taxon>
    </lineage>
</organism>
<keyword evidence="7" id="KW-0732">Signal</keyword>
<feature type="compositionally biased region" description="Polar residues" evidence="5">
    <location>
        <begin position="560"/>
        <end position="574"/>
    </location>
</feature>
<evidence type="ECO:0000256" key="4">
    <source>
        <dbReference type="ARBA" id="ARBA00023136"/>
    </source>
</evidence>
<dbReference type="SUPFAM" id="SSF117281">
    <property type="entry name" value="Kelch motif"/>
    <property type="match status" value="1"/>
</dbReference>
<dbReference type="AlphaFoldDB" id="A0AAE0HSK3"/>
<evidence type="ECO:0000256" key="3">
    <source>
        <dbReference type="ARBA" id="ARBA00022989"/>
    </source>
</evidence>
<dbReference type="PANTHER" id="PTHR15549">
    <property type="entry name" value="PAIRED IMMUNOGLOBULIN-LIKE TYPE 2 RECEPTOR"/>
    <property type="match status" value="1"/>
</dbReference>
<feature type="compositionally biased region" description="Low complexity" evidence="5">
    <location>
        <begin position="625"/>
        <end position="639"/>
    </location>
</feature>
<sequence>MRPLLRCGGALLPQLAVLLGLVLGPATAASRVDNPSPSSFLRRAYAQVTVLGDYVYITGGEVCQLVDGKPPPQNARESDPMNSTLSIKLTQSWFASNVGIRSTPRPTDDEDDLPMPMDNAGIWKSPDSKSFYQYGGITPYNNNYKKITKRGIWKFTSDGEGSGSWSLERASNPQTLSSLSLTTLGGYVATNTTGFWIGGHAEGVTDPDRFGKDGWVSGLVSYDMTTKTWKNDTANDLTPDGNSGGSKGVWVTKFGQNGLITFLGGKTLTDVSESAQDFSNITFFDPVTRKSFYQTTTGMAPTARKDFCAVTVETERGQDIFVYGGAHPKEDEAYDDVYVLSLPAFNWFKADDAYGGGRASHSCVVVGKRQMLSVGGTNNAGFSGFKTQWAEPDPFYQGLGIFDMTMMTWSREGKYNAYAEEYQSPDVVKAWYDNHGSDSVAWTSEEVKSLFAVVNDSNSTSKSDSHSQFTSLPELTVCSAPGSSTQDQDPSKKTSSSSSSSSTGAIAGGVVGGVGAVAIVAAIIFFVMRKKKRSKTNVAGELPASEYTGTPGTLHASPHSGMQQIYGHQQGQSPYQQYAVPPDQAAHQDPNKYYVGTQSHELPNSGYTNELPTQSNNVQRWELDSTPTTAGAGTSPGRI</sequence>
<feature type="region of interest" description="Disordered" evidence="5">
    <location>
        <begin position="542"/>
        <end position="574"/>
    </location>
</feature>
<feature type="signal peptide" evidence="7">
    <location>
        <begin position="1"/>
        <end position="28"/>
    </location>
</feature>
<evidence type="ECO:0000256" key="6">
    <source>
        <dbReference type="SAM" id="Phobius"/>
    </source>
</evidence>
<evidence type="ECO:0008006" key="10">
    <source>
        <dbReference type="Google" id="ProtNLM"/>
    </source>
</evidence>
<comment type="subcellular location">
    <subcellularLocation>
        <location evidence="1">Membrane</location>
        <topology evidence="1">Single-pass membrane protein</topology>
    </subcellularLocation>
</comment>
<evidence type="ECO:0000313" key="9">
    <source>
        <dbReference type="Proteomes" id="UP001283341"/>
    </source>
</evidence>
<dbReference type="GO" id="GO:0071944">
    <property type="term" value="C:cell periphery"/>
    <property type="evidence" value="ECO:0007669"/>
    <property type="project" value="UniProtKB-ARBA"/>
</dbReference>
<dbReference type="EMBL" id="JAUEDM010000009">
    <property type="protein sequence ID" value="KAK3312100.1"/>
    <property type="molecule type" value="Genomic_DNA"/>
</dbReference>
<dbReference type="GO" id="GO:0016020">
    <property type="term" value="C:membrane"/>
    <property type="evidence" value="ECO:0007669"/>
    <property type="project" value="UniProtKB-SubCell"/>
</dbReference>
<comment type="caution">
    <text evidence="8">The sequence shown here is derived from an EMBL/GenBank/DDBJ whole genome shotgun (WGS) entry which is preliminary data.</text>
</comment>
<feature type="transmembrane region" description="Helical" evidence="6">
    <location>
        <begin position="505"/>
        <end position="527"/>
    </location>
</feature>
<dbReference type="Proteomes" id="UP001283341">
    <property type="component" value="Unassembled WGS sequence"/>
</dbReference>
<keyword evidence="4 6" id="KW-0472">Membrane</keyword>
<evidence type="ECO:0000313" key="8">
    <source>
        <dbReference type="EMBL" id="KAK3312100.1"/>
    </source>
</evidence>
<feature type="compositionally biased region" description="Low complexity" evidence="5">
    <location>
        <begin position="494"/>
        <end position="504"/>
    </location>
</feature>
<dbReference type="InterPro" id="IPR015915">
    <property type="entry name" value="Kelch-typ_b-propeller"/>
</dbReference>
<evidence type="ECO:0000256" key="5">
    <source>
        <dbReference type="SAM" id="MobiDB-lite"/>
    </source>
</evidence>
<dbReference type="InterPro" id="IPR051694">
    <property type="entry name" value="Immunoregulatory_rcpt-like"/>
</dbReference>
<dbReference type="Gene3D" id="2.120.10.80">
    <property type="entry name" value="Kelch-type beta propeller"/>
    <property type="match status" value="1"/>
</dbReference>